<dbReference type="AlphaFoldDB" id="A0A9X5BJA1"/>
<feature type="transmembrane region" description="Helical" evidence="1">
    <location>
        <begin position="140"/>
        <end position="157"/>
    </location>
</feature>
<evidence type="ECO:0000256" key="1">
    <source>
        <dbReference type="SAM" id="Phobius"/>
    </source>
</evidence>
<keyword evidence="1" id="KW-0812">Transmembrane</keyword>
<dbReference type="InterPro" id="IPR036890">
    <property type="entry name" value="HATPase_C_sf"/>
</dbReference>
<feature type="transmembrane region" description="Helical" evidence="1">
    <location>
        <begin position="72"/>
        <end position="90"/>
    </location>
</feature>
<evidence type="ECO:0000313" key="3">
    <source>
        <dbReference type="EMBL" id="NBJ94739.1"/>
    </source>
</evidence>
<dbReference type="GO" id="GO:0005524">
    <property type="term" value="F:ATP binding"/>
    <property type="evidence" value="ECO:0007669"/>
    <property type="project" value="UniProtKB-KW"/>
</dbReference>
<keyword evidence="3" id="KW-0547">Nucleotide-binding</keyword>
<name>A0A9X5BJA1_9FIRM</name>
<dbReference type="Proteomes" id="UP001154420">
    <property type="component" value="Unassembled WGS sequence"/>
</dbReference>
<dbReference type="PANTHER" id="PTHR40448:SF1">
    <property type="entry name" value="TWO-COMPONENT SENSOR HISTIDINE KINASE"/>
    <property type="match status" value="1"/>
</dbReference>
<dbReference type="CDD" id="cd16935">
    <property type="entry name" value="HATPase_AgrC-ComD-like"/>
    <property type="match status" value="1"/>
</dbReference>
<feature type="transmembrane region" description="Helical" evidence="1">
    <location>
        <begin position="45"/>
        <end position="66"/>
    </location>
</feature>
<comment type="caution">
    <text evidence="3">The sequence shown here is derived from an EMBL/GenBank/DDBJ whole genome shotgun (WGS) entry which is preliminary data.</text>
</comment>
<protein>
    <submittedName>
        <fullName evidence="3">ATP-binding protein</fullName>
    </submittedName>
</protein>
<dbReference type="Pfam" id="PF14501">
    <property type="entry name" value="HATPase_c_5"/>
    <property type="match status" value="1"/>
</dbReference>
<sequence length="439" mass="51482">MVLKYRWRRKYMETQVLTCIMDIFFIGTQHILYKQFLGKKYKSKLLLTAGWSMCFLFWKTGGNLFAGYKSLLYLYAWSVNFVTLCTLYRGHIKVKVILMNCVAALKFAAEGIAAFFLIFPAVSARERHLALILYPGVRNIISQLFFFLFVEIVLVIFVKQIQMKSADWFELFLVPIGSMIICYAIWENTCQHIGLSQELAAAVLAVLNLQAYYEHQKLWTYVKKDKENELARQQNESFRLQYKKFKERWKKLCILRHNMANHYALEMGYLEKGQYDMLLEYCGERLEEIKKPIHIINTGSIGLDSILNYKLETARKYQIKVECQIDIEKEVTVSDIDLNILIGNLLDNAIEALTELEGDKRKLHLAIKAEQATFLLKASNPYEGYRVKKYRGNFLTNKEDKRIHGWGLKEVKRVVKKYHGKMIIHTENGEFNVRIVIYM</sequence>
<dbReference type="Gene3D" id="3.30.565.10">
    <property type="entry name" value="Histidine kinase-like ATPase, C-terminal domain"/>
    <property type="match status" value="1"/>
</dbReference>
<feature type="domain" description="Sensor histidine kinase NatK-like C-terminal" evidence="2">
    <location>
        <begin position="336"/>
        <end position="437"/>
    </location>
</feature>
<proteinExistence type="predicted"/>
<feature type="transmembrane region" description="Helical" evidence="1">
    <location>
        <begin position="169"/>
        <end position="186"/>
    </location>
</feature>
<evidence type="ECO:0000313" key="4">
    <source>
        <dbReference type="Proteomes" id="UP001154420"/>
    </source>
</evidence>
<keyword evidence="3" id="KW-0067">ATP-binding</keyword>
<keyword evidence="1" id="KW-1133">Transmembrane helix</keyword>
<keyword evidence="1" id="KW-0472">Membrane</keyword>
<evidence type="ECO:0000259" key="2">
    <source>
        <dbReference type="Pfam" id="PF14501"/>
    </source>
</evidence>
<gene>
    <name evidence="3" type="ORF">D5281_19705</name>
</gene>
<dbReference type="GO" id="GO:0042802">
    <property type="term" value="F:identical protein binding"/>
    <property type="evidence" value="ECO:0007669"/>
    <property type="project" value="TreeGrafter"/>
</dbReference>
<dbReference type="SUPFAM" id="SSF55874">
    <property type="entry name" value="ATPase domain of HSP90 chaperone/DNA topoisomerase II/histidine kinase"/>
    <property type="match status" value="1"/>
</dbReference>
<dbReference type="EMBL" id="QZDT01000049">
    <property type="protein sequence ID" value="NBJ94739.1"/>
    <property type="molecule type" value="Genomic_DNA"/>
</dbReference>
<organism evidence="3 4">
    <name type="scientific">Parablautia muri</name>
    <dbReference type="NCBI Taxonomy" id="2320879"/>
    <lineage>
        <taxon>Bacteria</taxon>
        <taxon>Bacillati</taxon>
        <taxon>Bacillota</taxon>
        <taxon>Clostridia</taxon>
        <taxon>Lachnospirales</taxon>
        <taxon>Lachnospiraceae</taxon>
        <taxon>Parablautia</taxon>
    </lineage>
</organism>
<dbReference type="PANTHER" id="PTHR40448">
    <property type="entry name" value="TWO-COMPONENT SENSOR HISTIDINE KINASE"/>
    <property type="match status" value="1"/>
</dbReference>
<keyword evidence="4" id="KW-1185">Reference proteome</keyword>
<reference evidence="3" key="1">
    <citation type="submission" date="2018-09" db="EMBL/GenBank/DDBJ databases">
        <title>Murine metabolic-syndrome-specific gut microbial biobank.</title>
        <authorList>
            <person name="Liu C."/>
        </authorList>
    </citation>
    <scope>NUCLEOTIDE SEQUENCE</scope>
    <source>
        <strain evidence="3">D42-62</strain>
    </source>
</reference>
<dbReference type="InterPro" id="IPR032834">
    <property type="entry name" value="NatK-like_C"/>
</dbReference>
<accession>A0A9X5BJA1</accession>
<feature type="transmembrane region" description="Helical" evidence="1">
    <location>
        <begin position="97"/>
        <end position="120"/>
    </location>
</feature>